<dbReference type="SUPFAM" id="SSF53649">
    <property type="entry name" value="Alkaline phosphatase-like"/>
    <property type="match status" value="1"/>
</dbReference>
<name>A0A1L3EZK5_9GAMM</name>
<dbReference type="InterPro" id="IPR017850">
    <property type="entry name" value="Alkaline_phosphatase_core_sf"/>
</dbReference>
<dbReference type="STRING" id="1440763.BJI69_08815"/>
<dbReference type="PANTHER" id="PTHR10151">
    <property type="entry name" value="ECTONUCLEOTIDE PYROPHOSPHATASE/PHOSPHODIESTERASE"/>
    <property type="match status" value="1"/>
</dbReference>
<dbReference type="AlphaFoldDB" id="A0A1L3EZK5"/>
<proteinExistence type="predicted"/>
<gene>
    <name evidence="1" type="ORF">BJI69_08815</name>
</gene>
<protein>
    <recommendedName>
        <fullName evidence="3">Phosphodiesterase</fullName>
    </recommendedName>
</protein>
<reference evidence="2" key="1">
    <citation type="submission" date="2016-09" db="EMBL/GenBank/DDBJ databases">
        <authorList>
            <person name="Lysoe E."/>
        </authorList>
    </citation>
    <scope>NUCLEOTIDE SEQUENCE [LARGE SCALE GENOMIC DNA]</scope>
    <source>
        <strain evidence="2">LJ96T</strain>
    </source>
</reference>
<dbReference type="KEGG" id="lrz:BJI69_08815"/>
<dbReference type="GO" id="GO:0016787">
    <property type="term" value="F:hydrolase activity"/>
    <property type="evidence" value="ECO:0007669"/>
    <property type="project" value="UniProtKB-ARBA"/>
</dbReference>
<dbReference type="GO" id="GO:0005773">
    <property type="term" value="C:vacuole"/>
    <property type="evidence" value="ECO:0007669"/>
    <property type="project" value="TreeGrafter"/>
</dbReference>
<dbReference type="EMBL" id="CP017480">
    <property type="protein sequence ID" value="APG06454.1"/>
    <property type="molecule type" value="Genomic_DNA"/>
</dbReference>
<organism evidence="1 2">
    <name type="scientific">Luteibacter rhizovicinus DSM 16549</name>
    <dbReference type="NCBI Taxonomy" id="1440763"/>
    <lineage>
        <taxon>Bacteria</taxon>
        <taxon>Pseudomonadati</taxon>
        <taxon>Pseudomonadota</taxon>
        <taxon>Gammaproteobacteria</taxon>
        <taxon>Lysobacterales</taxon>
        <taxon>Rhodanobacteraceae</taxon>
        <taxon>Luteibacter</taxon>
    </lineage>
</organism>
<dbReference type="InterPro" id="IPR002591">
    <property type="entry name" value="Phosphodiest/P_Trfase"/>
</dbReference>
<keyword evidence="2" id="KW-1185">Reference proteome</keyword>
<sequence>MRPDAISEDDTPNLARLAKQGTFFADNHATYPTFTMINASSFATGSFPGTIGFFGNRFWAPGATGFDAKGAPSDYNAPIYTEDYAVLRALDDHWQHDLLQAPTLLERARKAGLKTAVVGKSGPAFMQDIHEGGVILDENVALPLAFARRLTKAGLPLPANTVHAYDADRFQLEPDNGTPTAPLPLVTLKDGVTSDASDAAGAPPTVANAYLMNAFLTYILPVEKPDVSFVWLRNPDSTEHLYGVGSPNFHLALRAQDELLGKLQARLKELGMDADTDLVIVSDHAHSNVSAPVEQFPLRTISDGRVGKPDGEWGYSVSGAIRLADEMTRAGFTAFDGYGCLYVPVMSGIQADGKPLRPTRFDDDGKLCGKPGPYTTPAYKVPAELPKQSFVIAPNGGSEYLYQPEHDRTQVLKAVRFLQSQEAFGAIFVDARYGKIPGTLPLGSVHLANKRAPDIVASYDFDADATVQGFKGTVYTSMSNERGMHGSFSPVDVHNLLLVSGPDFRKNVRSELPSGNVDLAPTLAAVLELDFGKPDGRVLREAIEGRNGDGLAVRPVDVTTDTATGLDVRQVNGAPMNRTAYRFVLKTKQLNDNGKVYTYFDQARAEHLP</sequence>
<dbReference type="Gene3D" id="3.40.720.10">
    <property type="entry name" value="Alkaline Phosphatase, subunit A"/>
    <property type="match status" value="1"/>
</dbReference>
<dbReference type="Pfam" id="PF01663">
    <property type="entry name" value="Phosphodiest"/>
    <property type="match status" value="1"/>
</dbReference>
<accession>A0A1L3EZK5</accession>
<evidence type="ECO:0008006" key="3">
    <source>
        <dbReference type="Google" id="ProtNLM"/>
    </source>
</evidence>
<evidence type="ECO:0000313" key="2">
    <source>
        <dbReference type="Proteomes" id="UP000182987"/>
    </source>
</evidence>
<dbReference type="PANTHER" id="PTHR10151:SF120">
    <property type="entry name" value="BIS(5'-ADENOSYL)-TRIPHOSPHATASE"/>
    <property type="match status" value="1"/>
</dbReference>
<dbReference type="Proteomes" id="UP000182987">
    <property type="component" value="Chromosome"/>
</dbReference>
<evidence type="ECO:0000313" key="1">
    <source>
        <dbReference type="EMBL" id="APG06454.1"/>
    </source>
</evidence>